<proteinExistence type="predicted"/>
<sequence length="124" mass="14588">MNDTTINFTITMSSQDIVHRIAEKTHGTISYYKRSYKLSAKARKMLEKTETYRNTEQLINELEATPYEYINQEKIEQLRTQCDRAFWRAVTLFSEMTPREQAIMVNMVLNYPTGSEQEHVQAQA</sequence>
<evidence type="ECO:0000313" key="2">
    <source>
        <dbReference type="Proteomes" id="UP000619536"/>
    </source>
</evidence>
<comment type="caution">
    <text evidence="1">The sequence shown here is derived from an EMBL/GenBank/DDBJ whole genome shotgun (WGS) entry which is preliminary data.</text>
</comment>
<reference evidence="1" key="2">
    <citation type="submission" date="2020-09" db="EMBL/GenBank/DDBJ databases">
        <authorList>
            <person name="Sun Q."/>
            <person name="Sedlacek I."/>
        </authorList>
    </citation>
    <scope>NUCLEOTIDE SEQUENCE</scope>
    <source>
        <strain evidence="1">CCM 8606</strain>
    </source>
</reference>
<accession>A0A8J3AKV0</accession>
<gene>
    <name evidence="1" type="ORF">GCM10007377_16000</name>
</gene>
<dbReference type="EMBL" id="BMDH01000006">
    <property type="protein sequence ID" value="GGI15458.1"/>
    <property type="molecule type" value="Genomic_DNA"/>
</dbReference>
<dbReference type="AlphaFoldDB" id="A0A8J3AKV0"/>
<name>A0A8J3AKV0_9BIFI</name>
<dbReference type="Proteomes" id="UP000619536">
    <property type="component" value="Unassembled WGS sequence"/>
</dbReference>
<organism evidence="1 2">
    <name type="scientific">Galliscardovia ingluviei</name>
    <dbReference type="NCBI Taxonomy" id="1769422"/>
    <lineage>
        <taxon>Bacteria</taxon>
        <taxon>Bacillati</taxon>
        <taxon>Actinomycetota</taxon>
        <taxon>Actinomycetes</taxon>
        <taxon>Bifidobacteriales</taxon>
        <taxon>Bifidobacteriaceae</taxon>
        <taxon>Galliscardovia</taxon>
    </lineage>
</organism>
<protein>
    <submittedName>
        <fullName evidence="1">Uncharacterized protein</fullName>
    </submittedName>
</protein>
<reference evidence="1" key="1">
    <citation type="journal article" date="2014" name="Int. J. Syst. Evol. Microbiol.">
        <title>Complete genome sequence of Corynebacterium casei LMG S-19264T (=DSM 44701T), isolated from a smear-ripened cheese.</title>
        <authorList>
            <consortium name="US DOE Joint Genome Institute (JGI-PGF)"/>
            <person name="Walter F."/>
            <person name="Albersmeier A."/>
            <person name="Kalinowski J."/>
            <person name="Ruckert C."/>
        </authorList>
    </citation>
    <scope>NUCLEOTIDE SEQUENCE</scope>
    <source>
        <strain evidence="1">CCM 8606</strain>
    </source>
</reference>
<keyword evidence="2" id="KW-1185">Reference proteome</keyword>
<dbReference type="RefSeq" id="WP_188355764.1">
    <property type="nucleotide sequence ID" value="NZ_BMDH01000006.1"/>
</dbReference>
<evidence type="ECO:0000313" key="1">
    <source>
        <dbReference type="EMBL" id="GGI15458.1"/>
    </source>
</evidence>